<gene>
    <name evidence="2" type="ORF">P7K49_032517</name>
</gene>
<organism evidence="2 3">
    <name type="scientific">Saguinus oedipus</name>
    <name type="common">Cotton-top tamarin</name>
    <name type="synonym">Oedipomidas oedipus</name>
    <dbReference type="NCBI Taxonomy" id="9490"/>
    <lineage>
        <taxon>Eukaryota</taxon>
        <taxon>Metazoa</taxon>
        <taxon>Chordata</taxon>
        <taxon>Craniata</taxon>
        <taxon>Vertebrata</taxon>
        <taxon>Euteleostomi</taxon>
        <taxon>Mammalia</taxon>
        <taxon>Eutheria</taxon>
        <taxon>Euarchontoglires</taxon>
        <taxon>Primates</taxon>
        <taxon>Haplorrhini</taxon>
        <taxon>Platyrrhini</taxon>
        <taxon>Cebidae</taxon>
        <taxon>Callitrichinae</taxon>
        <taxon>Saguinus</taxon>
    </lineage>
</organism>
<protein>
    <submittedName>
        <fullName evidence="2">Uncharacterized protein</fullName>
    </submittedName>
</protein>
<reference evidence="2 3" key="1">
    <citation type="submission" date="2023-05" db="EMBL/GenBank/DDBJ databases">
        <title>B98-5 Cell Line De Novo Hybrid Assembly: An Optical Mapping Approach.</title>
        <authorList>
            <person name="Kananen K."/>
            <person name="Auerbach J.A."/>
            <person name="Kautto E."/>
            <person name="Blachly J.S."/>
        </authorList>
    </citation>
    <scope>NUCLEOTIDE SEQUENCE [LARGE SCALE GENOMIC DNA]</scope>
    <source>
        <strain evidence="2">B95-8</strain>
        <tissue evidence="2">Cell line</tissue>
    </source>
</reference>
<name>A0ABQ9TYH2_SAGOE</name>
<keyword evidence="3" id="KW-1185">Reference proteome</keyword>
<dbReference type="EMBL" id="JASSZA010000018">
    <property type="protein sequence ID" value="KAK2089851.1"/>
    <property type="molecule type" value="Genomic_DNA"/>
</dbReference>
<proteinExistence type="predicted"/>
<evidence type="ECO:0000313" key="3">
    <source>
        <dbReference type="Proteomes" id="UP001266305"/>
    </source>
</evidence>
<accession>A0ABQ9TYH2</accession>
<dbReference type="Proteomes" id="UP001266305">
    <property type="component" value="Unassembled WGS sequence"/>
</dbReference>
<feature type="non-terminal residue" evidence="2">
    <location>
        <position position="76"/>
    </location>
</feature>
<sequence length="76" mass="7974">MALPANVHLTWAPAMPGLVKAPPPGTLAWWPPGMGASGSWNPQTPTAMEWGGPTGPGGSHRPRREQEGWGELLGPQ</sequence>
<evidence type="ECO:0000256" key="1">
    <source>
        <dbReference type="SAM" id="MobiDB-lite"/>
    </source>
</evidence>
<feature type="region of interest" description="Disordered" evidence="1">
    <location>
        <begin position="32"/>
        <end position="76"/>
    </location>
</feature>
<evidence type="ECO:0000313" key="2">
    <source>
        <dbReference type="EMBL" id="KAK2089851.1"/>
    </source>
</evidence>
<comment type="caution">
    <text evidence="2">The sequence shown here is derived from an EMBL/GenBank/DDBJ whole genome shotgun (WGS) entry which is preliminary data.</text>
</comment>